<feature type="compositionally biased region" description="Basic and acidic residues" evidence="5">
    <location>
        <begin position="112"/>
        <end position="121"/>
    </location>
</feature>
<evidence type="ECO:0000259" key="6">
    <source>
        <dbReference type="Pfam" id="PF01878"/>
    </source>
</evidence>
<evidence type="ECO:0000256" key="5">
    <source>
        <dbReference type="SAM" id="MobiDB-lite"/>
    </source>
</evidence>
<feature type="compositionally biased region" description="Polar residues" evidence="5">
    <location>
        <begin position="61"/>
        <end position="73"/>
    </location>
</feature>
<dbReference type="InterPro" id="IPR002740">
    <property type="entry name" value="EVE_domain"/>
</dbReference>
<gene>
    <name evidence="7" type="ORF">T310_0124</name>
</gene>
<evidence type="ECO:0000313" key="8">
    <source>
        <dbReference type="Proteomes" id="UP000053958"/>
    </source>
</evidence>
<organism evidence="7 8">
    <name type="scientific">Rasamsonia emersonii (strain ATCC 16479 / CBS 393.64 / IMI 116815)</name>
    <dbReference type="NCBI Taxonomy" id="1408163"/>
    <lineage>
        <taxon>Eukaryota</taxon>
        <taxon>Fungi</taxon>
        <taxon>Dikarya</taxon>
        <taxon>Ascomycota</taxon>
        <taxon>Pezizomycotina</taxon>
        <taxon>Eurotiomycetes</taxon>
        <taxon>Eurotiomycetidae</taxon>
        <taxon>Eurotiales</taxon>
        <taxon>Trichocomaceae</taxon>
        <taxon>Rasamsonia</taxon>
    </lineage>
</organism>
<dbReference type="RefSeq" id="XP_013332447.1">
    <property type="nucleotide sequence ID" value="XM_013476993.1"/>
</dbReference>
<dbReference type="SMART" id="SM00384">
    <property type="entry name" value="AT_hook"/>
    <property type="match status" value="2"/>
</dbReference>
<dbReference type="GO" id="GO:0003677">
    <property type="term" value="F:DNA binding"/>
    <property type="evidence" value="ECO:0007669"/>
    <property type="project" value="InterPro"/>
</dbReference>
<keyword evidence="8" id="KW-1185">Reference proteome</keyword>
<dbReference type="PANTHER" id="PTHR14087:SF7">
    <property type="entry name" value="THYMOCYTE NUCLEAR PROTEIN 1"/>
    <property type="match status" value="1"/>
</dbReference>
<evidence type="ECO:0000256" key="2">
    <source>
        <dbReference type="ARBA" id="ARBA00014654"/>
    </source>
</evidence>
<dbReference type="CDD" id="cd21133">
    <property type="entry name" value="EVE"/>
    <property type="match status" value="1"/>
</dbReference>
<dbReference type="InterPro" id="IPR015947">
    <property type="entry name" value="PUA-like_sf"/>
</dbReference>
<dbReference type="FunFam" id="3.10.590.10:FF:000003">
    <property type="entry name" value="Thymocyte nuclear protein 1"/>
    <property type="match status" value="1"/>
</dbReference>
<dbReference type="InterPro" id="IPR017956">
    <property type="entry name" value="AT_hook_DNA-bd_motif"/>
</dbReference>
<dbReference type="InterPro" id="IPR052181">
    <property type="entry name" value="5hmC_binding"/>
</dbReference>
<reference evidence="7 8" key="1">
    <citation type="submission" date="2015-04" db="EMBL/GenBank/DDBJ databases">
        <authorList>
            <person name="Heijne W.H."/>
            <person name="Fedorova N.D."/>
            <person name="Nierman W.C."/>
            <person name="Vollebregt A.W."/>
            <person name="Zhao Z."/>
            <person name="Wu L."/>
            <person name="Kumar M."/>
            <person name="Stam H."/>
            <person name="van den Berg M.A."/>
            <person name="Pel H.J."/>
        </authorList>
    </citation>
    <scope>NUCLEOTIDE SEQUENCE [LARGE SCALE GENOMIC DNA]</scope>
    <source>
        <strain evidence="7 8">CBS 393.64</strain>
    </source>
</reference>
<keyword evidence="4" id="KW-0539">Nucleus</keyword>
<feature type="compositionally biased region" description="Polar residues" evidence="5">
    <location>
        <begin position="99"/>
        <end position="111"/>
    </location>
</feature>
<evidence type="ECO:0000256" key="3">
    <source>
        <dbReference type="ARBA" id="ARBA00022553"/>
    </source>
</evidence>
<protein>
    <recommendedName>
        <fullName evidence="2">Thymocyte nuclear protein 1</fullName>
    </recommendedName>
</protein>
<dbReference type="PANTHER" id="PTHR14087">
    <property type="entry name" value="THYMOCYTE NUCLEAR PROTEIN 1"/>
    <property type="match status" value="1"/>
</dbReference>
<dbReference type="GeneID" id="25312188"/>
<evidence type="ECO:0000256" key="1">
    <source>
        <dbReference type="ARBA" id="ARBA00004123"/>
    </source>
</evidence>
<proteinExistence type="predicted"/>
<dbReference type="Proteomes" id="UP000053958">
    <property type="component" value="Unassembled WGS sequence"/>
</dbReference>
<evidence type="ECO:0000313" key="7">
    <source>
        <dbReference type="EMBL" id="KKA25835.1"/>
    </source>
</evidence>
<evidence type="ECO:0000256" key="4">
    <source>
        <dbReference type="ARBA" id="ARBA00023242"/>
    </source>
</evidence>
<dbReference type="STRING" id="1408163.A0A0F4Z687"/>
<feature type="region of interest" description="Disordered" evidence="5">
    <location>
        <begin position="1"/>
        <end position="135"/>
    </location>
</feature>
<accession>A0A0F4Z687</accession>
<dbReference type="Pfam" id="PF01878">
    <property type="entry name" value="EVE"/>
    <property type="match status" value="1"/>
</dbReference>
<sequence length="261" mass="29284">MPPKKRKSTVADTSANEQPSKRARKPVAETAATTRSKPKTAPAKGADTPRKRGRSPKNRDSTTGASAKSTVAKTQEKPKRPRGRPPKKQQSAQAQPSSTSGTRGENEQLSSKPEEEQKNVEEHEDNADEQNDGRSYWLMKAEPESRIVKGVDVKFSIDDLRAAEGPEPWDGVRNLVARNNLRAMKKGDYAFFYHSNCKQPGIVGIMEIVREHSVDESAFDPAHPYYDEKSSRDNPKWEVVYVEFRRKFQNMVSLETLKSGD</sequence>
<comment type="caution">
    <text evidence="7">The sequence shown here is derived from an EMBL/GenBank/DDBJ whole genome shotgun (WGS) entry which is preliminary data.</text>
</comment>
<dbReference type="OrthoDB" id="41445at2759"/>
<dbReference type="EMBL" id="LASV01000009">
    <property type="protein sequence ID" value="KKA25835.1"/>
    <property type="molecule type" value="Genomic_DNA"/>
</dbReference>
<name>A0A0F4Z687_RASE3</name>
<comment type="subcellular location">
    <subcellularLocation>
        <location evidence="1">Nucleus</location>
    </subcellularLocation>
</comment>
<dbReference type="InterPro" id="IPR047197">
    <property type="entry name" value="THYN1-like_EVE"/>
</dbReference>
<dbReference type="SUPFAM" id="SSF88697">
    <property type="entry name" value="PUA domain-like"/>
    <property type="match status" value="1"/>
</dbReference>
<dbReference type="GO" id="GO:0005634">
    <property type="term" value="C:nucleus"/>
    <property type="evidence" value="ECO:0007669"/>
    <property type="project" value="UniProtKB-SubCell"/>
</dbReference>
<keyword evidence="3" id="KW-0597">Phosphoprotein</keyword>
<feature type="compositionally biased region" description="Low complexity" evidence="5">
    <location>
        <begin position="88"/>
        <end position="98"/>
    </location>
</feature>
<dbReference type="Gene3D" id="3.10.590.10">
    <property type="entry name" value="ph1033 like domains"/>
    <property type="match status" value="1"/>
</dbReference>
<dbReference type="AlphaFoldDB" id="A0A0F4Z687"/>
<feature type="domain" description="EVE" evidence="6">
    <location>
        <begin position="136"/>
        <end position="259"/>
    </location>
</feature>